<comment type="caution">
    <text evidence="1">The sequence shown here is derived from an EMBL/GenBank/DDBJ whole genome shotgun (WGS) entry which is preliminary data.</text>
</comment>
<evidence type="ECO:0008006" key="3">
    <source>
        <dbReference type="Google" id="ProtNLM"/>
    </source>
</evidence>
<proteinExistence type="predicted"/>
<dbReference type="OrthoDB" id="5492672at2"/>
<dbReference type="EMBL" id="QKYN01000155">
    <property type="protein sequence ID" value="RAG81499.1"/>
    <property type="molecule type" value="Genomic_DNA"/>
</dbReference>
<gene>
    <name evidence="1" type="ORF">DN069_32400</name>
</gene>
<evidence type="ECO:0000313" key="2">
    <source>
        <dbReference type="Proteomes" id="UP000248889"/>
    </source>
</evidence>
<dbReference type="InterPro" id="IPR018644">
    <property type="entry name" value="DUF2071"/>
</dbReference>
<dbReference type="RefSeq" id="WP_111506822.1">
    <property type="nucleotide sequence ID" value="NZ_QKYN01000155.1"/>
</dbReference>
<keyword evidence="2" id="KW-1185">Reference proteome</keyword>
<dbReference type="Pfam" id="PF09844">
    <property type="entry name" value="DUF2071"/>
    <property type="match status" value="1"/>
</dbReference>
<sequence length="245" mass="26288">MRRPRLASTVERRLLLNYRVDPGIAATLLPPSLRPQLQRGWAVGGHCLLRIGAARPTWAPRGAGLRSENAALRFAVEWDGPDGRTQTGVYIPRRDSGSRLNTLVGGRLFPGEHHLARFTVAETPEQLDVAFAARDGGLRVDVGVDVVPELSGSRLFQDLAEASAFFRCGATGWSATASGVRLDGLLLETRDWRVEACRVRRATSSFFEALPAGAAGLDCALVMRNVAATWKPLPALAVAGGRAAA</sequence>
<reference evidence="1 2" key="1">
    <citation type="submission" date="2018-06" db="EMBL/GenBank/DDBJ databases">
        <title>Streptacidiphilus pinicola sp. nov., isolated from pine grove soil.</title>
        <authorList>
            <person name="Roh S.G."/>
            <person name="Park S."/>
            <person name="Kim M.-K."/>
            <person name="Yun B.-R."/>
            <person name="Park J."/>
            <person name="Kim M.J."/>
            <person name="Kim Y.S."/>
            <person name="Kim S.B."/>
        </authorList>
    </citation>
    <scope>NUCLEOTIDE SEQUENCE [LARGE SCALE GENOMIC DNA]</scope>
    <source>
        <strain evidence="1 2">MMS16-CNU450</strain>
    </source>
</reference>
<dbReference type="Proteomes" id="UP000248889">
    <property type="component" value="Unassembled WGS sequence"/>
</dbReference>
<name>A0A2X0K1R4_9ACTN</name>
<organism evidence="1 2">
    <name type="scientific">Streptacidiphilus pinicola</name>
    <dbReference type="NCBI Taxonomy" id="2219663"/>
    <lineage>
        <taxon>Bacteria</taxon>
        <taxon>Bacillati</taxon>
        <taxon>Actinomycetota</taxon>
        <taxon>Actinomycetes</taxon>
        <taxon>Kitasatosporales</taxon>
        <taxon>Streptomycetaceae</taxon>
        <taxon>Streptacidiphilus</taxon>
    </lineage>
</organism>
<accession>A0A2X0K1R4</accession>
<evidence type="ECO:0000313" key="1">
    <source>
        <dbReference type="EMBL" id="RAG81499.1"/>
    </source>
</evidence>
<dbReference type="AlphaFoldDB" id="A0A2X0K1R4"/>
<protein>
    <recommendedName>
        <fullName evidence="3">DUF2071 domain-containing protein</fullName>
    </recommendedName>
</protein>